<evidence type="ECO:0000313" key="9">
    <source>
        <dbReference type="Proteomes" id="UP000234483"/>
    </source>
</evidence>
<comment type="subcellular location">
    <subcellularLocation>
        <location evidence="1">Membrane</location>
        <topology evidence="1">Multi-pass membrane protein</topology>
    </subcellularLocation>
</comment>
<proteinExistence type="predicted"/>
<feature type="transmembrane region" description="Helical" evidence="5">
    <location>
        <begin position="173"/>
        <end position="191"/>
    </location>
</feature>
<reference evidence="8 9" key="1">
    <citation type="submission" date="2017-12" db="EMBL/GenBank/DDBJ databases">
        <title>The genome sequence of Caulobacter flavus CGMCC1 15093.</title>
        <authorList>
            <person name="Gao J."/>
            <person name="Mao X."/>
            <person name="Sun J."/>
        </authorList>
    </citation>
    <scope>NUCLEOTIDE SEQUENCE [LARGE SCALE GENOMIC DNA]</scope>
    <source>
        <strain evidence="8 9">CGMCC1 15093</strain>
    </source>
</reference>
<evidence type="ECO:0000313" key="10">
    <source>
        <dbReference type="Proteomes" id="UP000281192"/>
    </source>
</evidence>
<keyword evidence="10" id="KW-1185">Reference proteome</keyword>
<accession>A0A2N5CP98</accession>
<reference evidence="7 10" key="2">
    <citation type="submission" date="2018-01" db="EMBL/GenBank/DDBJ databases">
        <title>Complete genome sequence of Caulobacter flavus RHGG3.</title>
        <authorList>
            <person name="Yang E."/>
        </authorList>
    </citation>
    <scope>NUCLEOTIDE SEQUENCE [LARGE SCALE GENOMIC DNA]</scope>
    <source>
        <strain evidence="7 10">RHGG3</strain>
    </source>
</reference>
<feature type="transmembrane region" description="Helical" evidence="5">
    <location>
        <begin position="133"/>
        <end position="153"/>
    </location>
</feature>
<feature type="domain" description="O-antigen ligase-related" evidence="6">
    <location>
        <begin position="203"/>
        <end position="335"/>
    </location>
</feature>
<organism evidence="8 9">
    <name type="scientific">Caulobacter flavus</name>
    <dbReference type="NCBI Taxonomy" id="1679497"/>
    <lineage>
        <taxon>Bacteria</taxon>
        <taxon>Pseudomonadati</taxon>
        <taxon>Pseudomonadota</taxon>
        <taxon>Alphaproteobacteria</taxon>
        <taxon>Caulobacterales</taxon>
        <taxon>Caulobacteraceae</taxon>
        <taxon>Caulobacter</taxon>
    </lineage>
</organism>
<dbReference type="RefSeq" id="WP_101714733.1">
    <property type="nucleotide sequence ID" value="NZ_CP026100.1"/>
</dbReference>
<dbReference type="Pfam" id="PF04932">
    <property type="entry name" value="Wzy_C"/>
    <property type="match status" value="1"/>
</dbReference>
<evidence type="ECO:0000256" key="3">
    <source>
        <dbReference type="ARBA" id="ARBA00022989"/>
    </source>
</evidence>
<dbReference type="EMBL" id="CP026100">
    <property type="protein sequence ID" value="AYV48509.1"/>
    <property type="molecule type" value="Genomic_DNA"/>
</dbReference>
<keyword evidence="3 5" id="KW-1133">Transmembrane helix</keyword>
<feature type="transmembrane region" description="Helical" evidence="5">
    <location>
        <begin position="61"/>
        <end position="82"/>
    </location>
</feature>
<feature type="transmembrane region" description="Helical" evidence="5">
    <location>
        <begin position="220"/>
        <end position="237"/>
    </location>
</feature>
<dbReference type="Proteomes" id="UP000281192">
    <property type="component" value="Chromosome"/>
</dbReference>
<dbReference type="GO" id="GO:0016020">
    <property type="term" value="C:membrane"/>
    <property type="evidence" value="ECO:0007669"/>
    <property type="project" value="UniProtKB-SubCell"/>
</dbReference>
<feature type="transmembrane region" description="Helical" evidence="5">
    <location>
        <begin position="20"/>
        <end position="49"/>
    </location>
</feature>
<feature type="transmembrane region" description="Helical" evidence="5">
    <location>
        <begin position="102"/>
        <end position="121"/>
    </location>
</feature>
<evidence type="ECO:0000256" key="5">
    <source>
        <dbReference type="SAM" id="Phobius"/>
    </source>
</evidence>
<evidence type="ECO:0000259" key="6">
    <source>
        <dbReference type="Pfam" id="PF04932"/>
    </source>
</evidence>
<dbReference type="PANTHER" id="PTHR37422">
    <property type="entry name" value="TEICHURONIC ACID BIOSYNTHESIS PROTEIN TUAE"/>
    <property type="match status" value="1"/>
</dbReference>
<dbReference type="InterPro" id="IPR051533">
    <property type="entry name" value="WaaL-like"/>
</dbReference>
<dbReference type="InterPro" id="IPR007016">
    <property type="entry name" value="O-antigen_ligase-rel_domated"/>
</dbReference>
<dbReference type="EMBL" id="PJRQ01000041">
    <property type="protein sequence ID" value="PLR08775.1"/>
    <property type="molecule type" value="Genomic_DNA"/>
</dbReference>
<gene>
    <name evidence="7" type="ORF">C1707_20835</name>
    <name evidence="8" type="ORF">CFHF_20235</name>
</gene>
<feature type="transmembrane region" description="Helical" evidence="5">
    <location>
        <begin position="356"/>
        <end position="376"/>
    </location>
</feature>
<sequence>MTTTSAGSEKGTPWLTGVMVFVFVMTPLLGYLAQLGFAPLMALAGLLVLPVMGRPRTPTAPALILLLLAIWAAVSMTWSPAAPPAGSLKDYGDVEKVTAVKLFLQLALYGAAVAAALRLSARGADRVATVMGFGVLALAVFVGLDALTGAAMFQKFRVLTGDPIRPDLAKVKISIGCYVMAVMFWPAAAALLRRGKRASVVLLLVGVLMASLLSSADSCLVALAAGGAVWLMIKGLGKVGGRLLTLAVAIPFVFAPIAVLWAIQAGFWGWLHGLVPPSWDARLNIWAFTADHVQDHPFRGWGLDASRTFGDAIPLHTHNAQLQLWLELGAVGAALAGAFFCWLAHGVTRTAETDRGAAAMTGAALTSYLVIGALSFGVWQEWWIAVGALAVVACAAVRLSSGEYNDELVEISSIG</sequence>
<dbReference type="OrthoDB" id="8050531at2"/>
<evidence type="ECO:0000256" key="2">
    <source>
        <dbReference type="ARBA" id="ARBA00022692"/>
    </source>
</evidence>
<evidence type="ECO:0000313" key="7">
    <source>
        <dbReference type="EMBL" id="AYV48509.1"/>
    </source>
</evidence>
<evidence type="ECO:0000313" key="8">
    <source>
        <dbReference type="EMBL" id="PLR08775.1"/>
    </source>
</evidence>
<keyword evidence="2 5" id="KW-0812">Transmembrane</keyword>
<protein>
    <submittedName>
        <fullName evidence="8">Polymerase</fullName>
    </submittedName>
</protein>
<dbReference type="AlphaFoldDB" id="A0A2N5CP98"/>
<dbReference type="KEGG" id="cfh:C1707_20835"/>
<dbReference type="Proteomes" id="UP000234483">
    <property type="component" value="Unassembled WGS sequence"/>
</dbReference>
<feature type="transmembrane region" description="Helical" evidence="5">
    <location>
        <begin position="244"/>
        <end position="271"/>
    </location>
</feature>
<dbReference type="PANTHER" id="PTHR37422:SF13">
    <property type="entry name" value="LIPOPOLYSACCHARIDE BIOSYNTHESIS PROTEIN PA4999-RELATED"/>
    <property type="match status" value="1"/>
</dbReference>
<feature type="transmembrane region" description="Helical" evidence="5">
    <location>
        <begin position="198"/>
        <end position="214"/>
    </location>
</feature>
<feature type="transmembrane region" description="Helical" evidence="5">
    <location>
        <begin position="324"/>
        <end position="344"/>
    </location>
</feature>
<evidence type="ECO:0000256" key="4">
    <source>
        <dbReference type="ARBA" id="ARBA00023136"/>
    </source>
</evidence>
<name>A0A2N5CP98_9CAUL</name>
<feature type="transmembrane region" description="Helical" evidence="5">
    <location>
        <begin position="382"/>
        <end position="399"/>
    </location>
</feature>
<keyword evidence="4 5" id="KW-0472">Membrane</keyword>
<evidence type="ECO:0000256" key="1">
    <source>
        <dbReference type="ARBA" id="ARBA00004141"/>
    </source>
</evidence>